<dbReference type="GO" id="GO:0050281">
    <property type="term" value="F:L-serine-glyoxylate transaminase activity"/>
    <property type="evidence" value="ECO:0007669"/>
    <property type="project" value="UniProtKB-EC"/>
</dbReference>
<evidence type="ECO:0000256" key="5">
    <source>
        <dbReference type="ARBA" id="ARBA00022898"/>
    </source>
</evidence>
<evidence type="ECO:0000256" key="6">
    <source>
        <dbReference type="PIRSR" id="PIRSR000524-1"/>
    </source>
</evidence>
<dbReference type="InterPro" id="IPR015422">
    <property type="entry name" value="PyrdxlP-dep_Trfase_small"/>
</dbReference>
<dbReference type="EC" id="2.6.1.45" evidence="11"/>
<dbReference type="Proteomes" id="UP001321450">
    <property type="component" value="Chromosome"/>
</dbReference>
<name>A0AAU9CFY5_9GAMM</name>
<evidence type="ECO:0000313" key="12">
    <source>
        <dbReference type="Proteomes" id="UP001321450"/>
    </source>
</evidence>
<dbReference type="PIRSF" id="PIRSF000524">
    <property type="entry name" value="SPT"/>
    <property type="match status" value="1"/>
</dbReference>
<evidence type="ECO:0000256" key="7">
    <source>
        <dbReference type="PIRSR" id="PIRSR000524-50"/>
    </source>
</evidence>
<dbReference type="InterPro" id="IPR024169">
    <property type="entry name" value="SP_NH2Trfase/AEP_transaminase"/>
</dbReference>
<dbReference type="EC" id="2.6.1.44" evidence="11"/>
<dbReference type="GO" id="GO:0019265">
    <property type="term" value="P:glycine biosynthetic process, by transamination of glyoxylate"/>
    <property type="evidence" value="ECO:0007669"/>
    <property type="project" value="TreeGrafter"/>
</dbReference>
<comment type="cofactor">
    <cofactor evidence="1 7 9">
        <name>pyridoxal 5'-phosphate</name>
        <dbReference type="ChEBI" id="CHEBI:597326"/>
    </cofactor>
</comment>
<dbReference type="GO" id="GO:0008453">
    <property type="term" value="F:alanine-glyoxylate transaminase activity"/>
    <property type="evidence" value="ECO:0007669"/>
    <property type="project" value="UniProtKB-EC"/>
</dbReference>
<proteinExistence type="inferred from homology"/>
<evidence type="ECO:0000256" key="1">
    <source>
        <dbReference type="ARBA" id="ARBA00001933"/>
    </source>
</evidence>
<dbReference type="FunFam" id="3.40.640.10:FF:000054">
    <property type="entry name" value="Serine--glyoxylate aminotransferase"/>
    <property type="match status" value="1"/>
</dbReference>
<keyword evidence="3 11" id="KW-0032">Aminotransferase</keyword>
<protein>
    <submittedName>
        <fullName evidence="11">Alanine-glyoxylate transaminase/serine-glyoxylate transaminase/serine-pyruvate transaminase</fullName>
        <ecNumber evidence="11">2.6.1.44</ecNumber>
        <ecNumber evidence="11">2.6.1.45</ecNumber>
        <ecNumber evidence="11">2.6.1.51</ecNumber>
    </submittedName>
</protein>
<evidence type="ECO:0000256" key="4">
    <source>
        <dbReference type="ARBA" id="ARBA00022679"/>
    </source>
</evidence>
<dbReference type="EC" id="2.6.1.51" evidence="11"/>
<dbReference type="PROSITE" id="PS00595">
    <property type="entry name" value="AA_TRANSFER_CLASS_5"/>
    <property type="match status" value="1"/>
</dbReference>
<keyword evidence="5 7" id="KW-0663">Pyridoxal phosphate</keyword>
<dbReference type="Gene3D" id="3.90.1150.10">
    <property type="entry name" value="Aspartate Aminotransferase, domain 1"/>
    <property type="match status" value="1"/>
</dbReference>
<evidence type="ECO:0000256" key="8">
    <source>
        <dbReference type="RuleBase" id="RU004075"/>
    </source>
</evidence>
<reference evidence="12" key="1">
    <citation type="journal article" date="2024" name="Int. J. Syst. Evol. Microbiol.">
        <title>Methylomarinovum tepidoasis sp. nov., a moderately thermophilic methanotroph of the family Methylothermaceae isolated from a deep-sea hydrothermal field.</title>
        <authorList>
            <person name="Hirayama H."/>
            <person name="Takaki Y."/>
            <person name="Abe M."/>
            <person name="Miyazaki M."/>
            <person name="Uematsu K."/>
            <person name="Matsui Y."/>
            <person name="Takai K."/>
        </authorList>
    </citation>
    <scope>NUCLEOTIDE SEQUENCE [LARGE SCALE GENOMIC DNA]</scope>
    <source>
        <strain evidence="12">IN45</strain>
    </source>
</reference>
<dbReference type="PANTHER" id="PTHR21152:SF24">
    <property type="entry name" value="ALANINE--GLYOXYLATE AMINOTRANSFERASE 1"/>
    <property type="match status" value="1"/>
</dbReference>
<feature type="binding site" evidence="6">
    <location>
        <position position="342"/>
    </location>
    <ligand>
        <name>substrate</name>
    </ligand>
</feature>
<dbReference type="CDD" id="cd06451">
    <property type="entry name" value="AGAT_like"/>
    <property type="match status" value="1"/>
</dbReference>
<accession>A0AAU9CFY5</accession>
<organism evidence="11 12">
    <name type="scientific">Methylomarinovum tepidoasis</name>
    <dbReference type="NCBI Taxonomy" id="2840183"/>
    <lineage>
        <taxon>Bacteria</taxon>
        <taxon>Pseudomonadati</taxon>
        <taxon>Pseudomonadota</taxon>
        <taxon>Gammaproteobacteria</taxon>
        <taxon>Methylococcales</taxon>
        <taxon>Methylothermaceae</taxon>
        <taxon>Methylomarinovum</taxon>
    </lineage>
</organism>
<evidence type="ECO:0000256" key="9">
    <source>
        <dbReference type="RuleBase" id="RU004504"/>
    </source>
</evidence>
<evidence type="ECO:0000259" key="10">
    <source>
        <dbReference type="Pfam" id="PF00266"/>
    </source>
</evidence>
<dbReference type="InterPro" id="IPR015421">
    <property type="entry name" value="PyrdxlP-dep_Trfase_major"/>
</dbReference>
<dbReference type="EMBL" id="AP024718">
    <property type="protein sequence ID" value="BCX88206.1"/>
    <property type="molecule type" value="Genomic_DNA"/>
</dbReference>
<dbReference type="RefSeq" id="WP_286293288.1">
    <property type="nucleotide sequence ID" value="NZ_AP024718.1"/>
</dbReference>
<dbReference type="GO" id="GO:0004760">
    <property type="term" value="F:L-serine-pyruvate transaminase activity"/>
    <property type="evidence" value="ECO:0007669"/>
    <property type="project" value="UniProtKB-EC"/>
</dbReference>
<dbReference type="InterPro" id="IPR000192">
    <property type="entry name" value="Aminotrans_V_dom"/>
</dbReference>
<feature type="modified residue" description="N6-(pyridoxal phosphate)lysine" evidence="7">
    <location>
        <position position="196"/>
    </location>
</feature>
<dbReference type="KEGG" id="meiy:MIN45_P0574"/>
<dbReference type="InterPro" id="IPR015424">
    <property type="entry name" value="PyrdxlP-dep_Trfase"/>
</dbReference>
<dbReference type="Pfam" id="PF00266">
    <property type="entry name" value="Aminotran_5"/>
    <property type="match status" value="1"/>
</dbReference>
<keyword evidence="12" id="KW-1185">Reference proteome</keyword>
<evidence type="ECO:0000256" key="2">
    <source>
        <dbReference type="ARBA" id="ARBA00009236"/>
    </source>
</evidence>
<dbReference type="Gene3D" id="3.40.640.10">
    <property type="entry name" value="Type I PLP-dependent aspartate aminotransferase-like (Major domain)"/>
    <property type="match status" value="1"/>
</dbReference>
<evidence type="ECO:0000313" key="11">
    <source>
        <dbReference type="EMBL" id="BCX88206.1"/>
    </source>
</evidence>
<dbReference type="SUPFAM" id="SSF53383">
    <property type="entry name" value="PLP-dependent transferases"/>
    <property type="match status" value="1"/>
</dbReference>
<evidence type="ECO:0000256" key="3">
    <source>
        <dbReference type="ARBA" id="ARBA00022576"/>
    </source>
</evidence>
<dbReference type="InterPro" id="IPR020578">
    <property type="entry name" value="Aminotrans_V_PyrdxlP_BS"/>
</dbReference>
<dbReference type="PANTHER" id="PTHR21152">
    <property type="entry name" value="AMINOTRANSFERASE CLASS V"/>
    <property type="match status" value="1"/>
</dbReference>
<dbReference type="FunFam" id="3.90.1150.10:FF:000031">
    <property type="entry name" value="Serine--glyoxylate aminotransferase"/>
    <property type="match status" value="1"/>
</dbReference>
<gene>
    <name evidence="11" type="ORF">MIN45_P0574</name>
</gene>
<feature type="domain" description="Aminotransferase class V" evidence="10">
    <location>
        <begin position="35"/>
        <end position="320"/>
    </location>
</feature>
<comment type="similarity">
    <text evidence="2 8">Belongs to the class-V pyridoxal-phosphate-dependent aminotransferase family.</text>
</comment>
<sequence>MAGRNHLYVPGPTNVPDSVLSAMHVPMEDHRAPDFPNLVKPLLEDLKKIFRTETGQAFIFQATGTAGWEVAMCNTLSPGDKVLSYRFGQFSHLWIQSAQRMGLDVEYHEVPWGEGVPLDHLEQRLRQDANHEIKALLICHNETATGVTNDLKAIRDVLDRTGHPALFMIDGVSAIGSIEFRMDDWGIDVALTGSQKGMMLPAGNAYVCFSQKALEKRHEARLPRNFLNIEDMIQQNKDGYFPYTPSTPMLHGLRRAIDLMLEEGLDNVYARHHRLAEGVRRAVLDGWGLELCARDPKWYSDTVSAIVVPEGFDARDVMKVAYYRYNLSLGGGLSEVAGKVFRIGHLGDVNELMLASAIVGAEMAMRDVGIDVKPGSGIAAAMEYWRDTAPPLEA</sequence>
<dbReference type="AlphaFoldDB" id="A0AAU9CFY5"/>
<keyword evidence="4 11" id="KW-0808">Transferase</keyword>